<dbReference type="PANTHER" id="PTHR30055:SF233">
    <property type="entry name" value="REGULATORY PROTEIN TETR"/>
    <property type="match status" value="1"/>
</dbReference>
<dbReference type="InterPro" id="IPR050109">
    <property type="entry name" value="HTH-type_TetR-like_transc_reg"/>
</dbReference>
<dbReference type="InterPro" id="IPR036271">
    <property type="entry name" value="Tet_transcr_reg_TetR-rel_C_sf"/>
</dbReference>
<keyword evidence="1 2" id="KW-0238">DNA-binding</keyword>
<dbReference type="InterPro" id="IPR001647">
    <property type="entry name" value="HTH_TetR"/>
</dbReference>
<dbReference type="Pfam" id="PF00440">
    <property type="entry name" value="TetR_N"/>
    <property type="match status" value="1"/>
</dbReference>
<evidence type="ECO:0000313" key="4">
    <source>
        <dbReference type="EMBL" id="MDB1122255.1"/>
    </source>
</evidence>
<evidence type="ECO:0000313" key="5">
    <source>
        <dbReference type="Proteomes" id="UP001210678"/>
    </source>
</evidence>
<organism evidence="4 5">
    <name type="scientific">Vibrio algarum</name>
    <dbReference type="NCBI Taxonomy" id="3020714"/>
    <lineage>
        <taxon>Bacteria</taxon>
        <taxon>Pseudomonadati</taxon>
        <taxon>Pseudomonadota</taxon>
        <taxon>Gammaproteobacteria</taxon>
        <taxon>Vibrionales</taxon>
        <taxon>Vibrionaceae</taxon>
        <taxon>Vibrio</taxon>
    </lineage>
</organism>
<protein>
    <submittedName>
        <fullName evidence="4">TetR/AcrR family transcriptional regulator</fullName>
    </submittedName>
</protein>
<accession>A0ABT4YL45</accession>
<keyword evidence="5" id="KW-1185">Reference proteome</keyword>
<feature type="domain" description="HTH tetR-type" evidence="3">
    <location>
        <begin position="12"/>
        <end position="72"/>
    </location>
</feature>
<dbReference type="EMBL" id="JAQLOI010000001">
    <property type="protein sequence ID" value="MDB1122255.1"/>
    <property type="molecule type" value="Genomic_DNA"/>
</dbReference>
<dbReference type="PROSITE" id="PS50977">
    <property type="entry name" value="HTH_TETR_2"/>
    <property type="match status" value="1"/>
</dbReference>
<evidence type="ECO:0000256" key="1">
    <source>
        <dbReference type="ARBA" id="ARBA00023125"/>
    </source>
</evidence>
<dbReference type="InterPro" id="IPR009057">
    <property type="entry name" value="Homeodomain-like_sf"/>
</dbReference>
<dbReference type="SUPFAM" id="SSF46689">
    <property type="entry name" value="Homeodomain-like"/>
    <property type="match status" value="1"/>
</dbReference>
<name>A0ABT4YL45_9VIBR</name>
<dbReference type="SUPFAM" id="SSF48498">
    <property type="entry name" value="Tetracyclin repressor-like, C-terminal domain"/>
    <property type="match status" value="1"/>
</dbReference>
<evidence type="ECO:0000256" key="2">
    <source>
        <dbReference type="PROSITE-ProRule" id="PRU00335"/>
    </source>
</evidence>
<gene>
    <name evidence="4" type="ORF">PGX00_00210</name>
</gene>
<dbReference type="Proteomes" id="UP001210678">
    <property type="component" value="Unassembled WGS sequence"/>
</dbReference>
<dbReference type="PANTHER" id="PTHR30055">
    <property type="entry name" value="HTH-TYPE TRANSCRIPTIONAL REGULATOR RUTR"/>
    <property type="match status" value="1"/>
</dbReference>
<comment type="caution">
    <text evidence="4">The sequence shown here is derived from an EMBL/GenBank/DDBJ whole genome shotgun (WGS) entry which is preliminary data.</text>
</comment>
<sequence>MTRKVGRPNENTQAREKLIFHARELYMAMPYEKVSTRLVAEHAGVNVAMIRYYFGSKQGLFETVIRETMEPINQQMKAFIKLASHETLIGLMRAYYKTMVNAPEFPRLIAQIMNMSESDIQRKLLEKIFSEVTKPAQEMMFERLSEDGVLREGIDPKLCRVTFMSMMVFPFIAPRAMLALHGVELNETFLDQLLEHNINVLKNGFLSPEKQISLGENNEN</sequence>
<feature type="DNA-binding region" description="H-T-H motif" evidence="2">
    <location>
        <begin position="35"/>
        <end position="54"/>
    </location>
</feature>
<proteinExistence type="predicted"/>
<dbReference type="RefSeq" id="WP_272131794.1">
    <property type="nucleotide sequence ID" value="NZ_JAQLOI010000001.1"/>
</dbReference>
<reference evidence="4 5" key="1">
    <citation type="submission" date="2023-01" db="EMBL/GenBank/DDBJ databases">
        <title>Vibrio sp. KJ40-1 sp.nov, isolated from marine algae.</title>
        <authorList>
            <person name="Butt M."/>
            <person name="Kim J.M.J."/>
            <person name="Jeon C.O.C."/>
        </authorList>
    </citation>
    <scope>NUCLEOTIDE SEQUENCE [LARGE SCALE GENOMIC DNA]</scope>
    <source>
        <strain evidence="4 5">KJ40-1</strain>
    </source>
</reference>
<dbReference type="Gene3D" id="1.10.357.10">
    <property type="entry name" value="Tetracycline Repressor, domain 2"/>
    <property type="match status" value="1"/>
</dbReference>
<evidence type="ECO:0000259" key="3">
    <source>
        <dbReference type="PROSITE" id="PS50977"/>
    </source>
</evidence>